<gene>
    <name evidence="3" type="ORF">AACH11_22945</name>
</gene>
<dbReference type="InterPro" id="IPR038404">
    <property type="entry name" value="TRAP_DctP_sf"/>
</dbReference>
<feature type="chain" id="PRO_5047260585" evidence="2">
    <location>
        <begin position="26"/>
        <end position="338"/>
    </location>
</feature>
<dbReference type="Proteomes" id="UP001368500">
    <property type="component" value="Unassembled WGS sequence"/>
</dbReference>
<proteinExistence type="predicted"/>
<evidence type="ECO:0000256" key="1">
    <source>
        <dbReference type="ARBA" id="ARBA00022729"/>
    </source>
</evidence>
<protein>
    <submittedName>
        <fullName evidence="3">TRAP transporter substrate-binding protein</fullName>
    </submittedName>
</protein>
<dbReference type="InterPro" id="IPR018389">
    <property type="entry name" value="DctP_fam"/>
</dbReference>
<dbReference type="PANTHER" id="PTHR33376">
    <property type="match status" value="1"/>
</dbReference>
<reference evidence="3 4" key="1">
    <citation type="submission" date="2024-04" db="EMBL/GenBank/DDBJ databases">
        <title>Novel species of the genus Ideonella isolated from streams.</title>
        <authorList>
            <person name="Lu H."/>
        </authorList>
    </citation>
    <scope>NUCLEOTIDE SEQUENCE [LARGE SCALE GENOMIC DNA]</scope>
    <source>
        <strain evidence="3 4">BYS139W</strain>
    </source>
</reference>
<dbReference type="NCBIfam" id="TIGR00787">
    <property type="entry name" value="dctP"/>
    <property type="match status" value="1"/>
</dbReference>
<dbReference type="Gene3D" id="3.40.190.170">
    <property type="entry name" value="Bacterial extracellular solute-binding protein, family 7"/>
    <property type="match status" value="1"/>
</dbReference>
<dbReference type="EMBL" id="JBBUTF010000031">
    <property type="protein sequence ID" value="MEK8028828.1"/>
    <property type="molecule type" value="Genomic_DNA"/>
</dbReference>
<evidence type="ECO:0000313" key="4">
    <source>
        <dbReference type="Proteomes" id="UP001368500"/>
    </source>
</evidence>
<dbReference type="InterPro" id="IPR004682">
    <property type="entry name" value="TRAP_DctP"/>
</dbReference>
<keyword evidence="4" id="KW-1185">Reference proteome</keyword>
<feature type="signal peptide" evidence="2">
    <location>
        <begin position="1"/>
        <end position="25"/>
    </location>
</feature>
<dbReference type="NCBIfam" id="NF037995">
    <property type="entry name" value="TRAP_S1"/>
    <property type="match status" value="1"/>
</dbReference>
<evidence type="ECO:0000256" key="2">
    <source>
        <dbReference type="SAM" id="SignalP"/>
    </source>
</evidence>
<accession>A0ABU9BJX2</accession>
<evidence type="ECO:0000313" key="3">
    <source>
        <dbReference type="EMBL" id="MEK8028828.1"/>
    </source>
</evidence>
<dbReference type="Pfam" id="PF03480">
    <property type="entry name" value="DctP"/>
    <property type="match status" value="1"/>
</dbReference>
<dbReference type="RefSeq" id="WP_341376615.1">
    <property type="nucleotide sequence ID" value="NZ_JBBUTF010000031.1"/>
</dbReference>
<sequence length="338" mass="36904">MNILRRTFQLGALAAALGTCGLAAANDIETRTIKFPSASNKGHPQVVGVEKFAELVAQKTGGKITVKPFPGGTLGPDLQTVSAMQGGTVEMTVMNASLLAGNVKEMAVFDFPFLFNNTREADAVADGPVGRKLLDKLQERGLVGLAYWDLGFRQVHTAKKPIAKADDFQGLKMRVIPTPLYVDFMKSLGASPVPMPFTETYTALEQGAIDGMTNPLLNILDGKYNEVSRHLTITNHMYTPQAVIVSKKFWDKLGPVEQKILRDAAQETAVFQRKVARDEAARELADIRKKGMTVHELPPEEIAKLRERSKPVAEKYTKELGPIVGEMMAAVEKARAAK</sequence>
<dbReference type="PANTHER" id="PTHR33376:SF2">
    <property type="entry name" value="DICARBOXYLATE-BINDING PERIPLASMIC PROTEIN"/>
    <property type="match status" value="1"/>
</dbReference>
<dbReference type="CDD" id="cd13679">
    <property type="entry name" value="PBP2_TRAP_YiaO_like"/>
    <property type="match status" value="1"/>
</dbReference>
<dbReference type="PIRSF" id="PIRSF006470">
    <property type="entry name" value="DctB"/>
    <property type="match status" value="1"/>
</dbReference>
<keyword evidence="1 2" id="KW-0732">Signal</keyword>
<comment type="caution">
    <text evidence="3">The sequence shown here is derived from an EMBL/GenBank/DDBJ whole genome shotgun (WGS) entry which is preliminary data.</text>
</comment>
<name>A0ABU9BJX2_9BURK</name>
<organism evidence="3 4">
    <name type="scientific">Pseudaquabacterium rugosum</name>
    <dbReference type="NCBI Taxonomy" id="2984194"/>
    <lineage>
        <taxon>Bacteria</taxon>
        <taxon>Pseudomonadati</taxon>
        <taxon>Pseudomonadota</taxon>
        <taxon>Betaproteobacteria</taxon>
        <taxon>Burkholderiales</taxon>
        <taxon>Sphaerotilaceae</taxon>
        <taxon>Pseudaquabacterium</taxon>
    </lineage>
</organism>